<name>A0A1A9LAF3_9FLAO</name>
<dbReference type="InterPro" id="IPR041492">
    <property type="entry name" value="HAD_2"/>
</dbReference>
<protein>
    <submittedName>
        <fullName evidence="1">Noncanonical pyrimidine nucleotidase, YjjG family</fullName>
    </submittedName>
</protein>
<dbReference type="SFLD" id="SFLDS00003">
    <property type="entry name" value="Haloacid_Dehalogenase"/>
    <property type="match status" value="1"/>
</dbReference>
<dbReference type="InterPro" id="IPR023198">
    <property type="entry name" value="PGP-like_dom2"/>
</dbReference>
<dbReference type="Proteomes" id="UP000077552">
    <property type="component" value="Unassembled WGS sequence"/>
</dbReference>
<dbReference type="PANTHER" id="PTHR47478">
    <property type="match status" value="1"/>
</dbReference>
<dbReference type="NCBIfam" id="TIGR01549">
    <property type="entry name" value="HAD-SF-IA-v1"/>
    <property type="match status" value="1"/>
</dbReference>
<dbReference type="Pfam" id="PF13419">
    <property type="entry name" value="HAD_2"/>
    <property type="match status" value="1"/>
</dbReference>
<dbReference type="NCBIfam" id="TIGR01509">
    <property type="entry name" value="HAD-SF-IA-v3"/>
    <property type="match status" value="1"/>
</dbReference>
<dbReference type="STRING" id="1385699.A7A78_07465"/>
<comment type="caution">
    <text evidence="1">The sequence shown here is derived from an EMBL/GenBank/DDBJ whole genome shotgun (WGS) entry which is preliminary data.</text>
</comment>
<dbReference type="InterPro" id="IPR011951">
    <property type="entry name" value="HAD-SF_hydro_IA_YjjG/PynA"/>
</dbReference>
<dbReference type="NCBIfam" id="TIGR02254">
    <property type="entry name" value="YjjG_YfnB"/>
    <property type="match status" value="1"/>
</dbReference>
<dbReference type="InterPro" id="IPR023214">
    <property type="entry name" value="HAD_sf"/>
</dbReference>
<dbReference type="GO" id="GO:0008253">
    <property type="term" value="F:5'-nucleotidase activity"/>
    <property type="evidence" value="ECO:0007669"/>
    <property type="project" value="InterPro"/>
</dbReference>
<dbReference type="SFLD" id="SFLDG01135">
    <property type="entry name" value="C1.5.6:_HAD__Beta-PGM__Phospha"/>
    <property type="match status" value="1"/>
</dbReference>
<evidence type="ECO:0000313" key="2">
    <source>
        <dbReference type="Proteomes" id="UP000077552"/>
    </source>
</evidence>
<accession>A0A1A9LAF3</accession>
<dbReference type="SUPFAM" id="SSF56784">
    <property type="entry name" value="HAD-like"/>
    <property type="match status" value="1"/>
</dbReference>
<gene>
    <name evidence="1" type="ORF">A7A78_07465</name>
</gene>
<dbReference type="Gene3D" id="3.40.50.1000">
    <property type="entry name" value="HAD superfamily/HAD-like"/>
    <property type="match status" value="1"/>
</dbReference>
<dbReference type="Gene3D" id="1.10.150.240">
    <property type="entry name" value="Putative phosphatase, domain 2"/>
    <property type="match status" value="1"/>
</dbReference>
<dbReference type="PANTHER" id="PTHR47478:SF1">
    <property type="entry name" value="PYRIMIDINE 5'-NUCLEOTIDASE YJJG"/>
    <property type="match status" value="1"/>
</dbReference>
<organism evidence="1 2">
    <name type="scientific">Aequorivita soesokkakensis</name>
    <dbReference type="NCBI Taxonomy" id="1385699"/>
    <lineage>
        <taxon>Bacteria</taxon>
        <taxon>Pseudomonadati</taxon>
        <taxon>Bacteroidota</taxon>
        <taxon>Flavobacteriia</taxon>
        <taxon>Flavobacteriales</taxon>
        <taxon>Flavobacteriaceae</taxon>
        <taxon>Aequorivita</taxon>
    </lineage>
</organism>
<dbReference type="SFLD" id="SFLDG01129">
    <property type="entry name" value="C1.5:_HAD__Beta-PGM__Phosphata"/>
    <property type="match status" value="1"/>
</dbReference>
<dbReference type="CDD" id="cd04305">
    <property type="entry name" value="HAD_Neu5Ac-Pase_like"/>
    <property type="match status" value="1"/>
</dbReference>
<dbReference type="EMBL" id="LXIE01000050">
    <property type="protein sequence ID" value="OAD90047.1"/>
    <property type="molecule type" value="Genomic_DNA"/>
</dbReference>
<keyword evidence="2" id="KW-1185">Reference proteome</keyword>
<proteinExistence type="predicted"/>
<dbReference type="InterPro" id="IPR006439">
    <property type="entry name" value="HAD-SF_hydro_IA"/>
</dbReference>
<dbReference type="InterPro" id="IPR052550">
    <property type="entry name" value="Pyrimidine_5'-ntase_YjjG"/>
</dbReference>
<evidence type="ECO:0000313" key="1">
    <source>
        <dbReference type="EMBL" id="OAD90047.1"/>
    </source>
</evidence>
<dbReference type="AlphaFoldDB" id="A0A1A9LAF3"/>
<reference evidence="1 2" key="1">
    <citation type="submission" date="2016-05" db="EMBL/GenBank/DDBJ databases">
        <title>Genome sequencing of Vitellibacter soesokkakensis RSSK-12.</title>
        <authorList>
            <person name="Thevarajoo S."/>
            <person name="Selvaratnam C."/>
            <person name="Goh K.M."/>
            <person name="Chan K.-G."/>
            <person name="Chong C.S."/>
        </authorList>
    </citation>
    <scope>NUCLEOTIDE SEQUENCE [LARGE SCALE GENOMIC DNA]</scope>
    <source>
        <strain evidence="1 2">RSSK-12</strain>
    </source>
</reference>
<sequence length="230" mass="26833">MSMPNNITDVFFDLDHTLWDFDRNSALAFARVFQKHKIDLSLTDFLKEYEPINLIYWKRFREETVSKEQLRRGRLTDTFDVFKIQFPLETIDALAISYIEELPVDNHLFLDTIEILEYLSKKYNLHIITNGFEEVQYLKLHNSGIKKYFSTITTSEEVGLKKPHPVIFEIALKKASVAPQKSIMIGDSLEADIIGAKNVGMNTLFFNYRNEIVAENFFAINELSEIKNHL</sequence>
<dbReference type="InterPro" id="IPR036412">
    <property type="entry name" value="HAD-like_sf"/>
</dbReference>